<dbReference type="GO" id="GO:0004519">
    <property type="term" value="F:endonuclease activity"/>
    <property type="evidence" value="ECO:0007669"/>
    <property type="project" value="UniProtKB-KW"/>
</dbReference>
<sequence>MLPKYSTWELVAERLPAIFPVGTAQRNYCIRELSAKTIFTMLYIGAIEGTDVFLGPIHVYRMTEEQSKLPSDEDRIAYRSNMLKKNYRVEGNRWYADNTREPIRDETLREGLIVVGAVSERTDVPTTSSKPRYALNSDLADLFDPALTDAALEQAIFAWQSKNLTPSALARVSLLRMGATGKSGVAVQFPNGDTRTLSTGPSSIISKAVVEVFASKFLKQPGVLWLSESSNKVAHQDVKLASAIGLDIVAAKDLPDLILVDLGPADPLIVFVEVVATDGAITPRRQNALFELTDKGGFDRSQVVFVTAYADREAAGFKKTITGVAWGSYAWFMSEPENIVYFQSGSSLIS</sequence>
<dbReference type="EMBL" id="CP077077">
    <property type="protein sequence ID" value="QXH57274.1"/>
    <property type="molecule type" value="Genomic_DNA"/>
</dbReference>
<keyword evidence="4" id="KW-1185">Reference proteome</keyword>
<dbReference type="Proteomes" id="UP000824010">
    <property type="component" value="Chromosome"/>
</dbReference>
<reference evidence="3 4" key="1">
    <citation type="journal article" date="2021" name="Microorganisms">
        <title>The Ever-Expanding Pseudomonas Genus: Description of 43 New Species and Partition of the Pseudomonas putida Group.</title>
        <authorList>
            <person name="Girard L."/>
            <person name="Lood C."/>
            <person name="Hofte M."/>
            <person name="Vandamme P."/>
            <person name="Rokni-Zadeh H."/>
            <person name="van Noort V."/>
            <person name="Lavigne R."/>
            <person name="De Mot R."/>
        </authorList>
    </citation>
    <scope>NUCLEOTIDE SEQUENCE [LARGE SCALE GENOMIC DNA]</scope>
    <source>
        <strain evidence="3 4">COW77</strain>
    </source>
</reference>
<proteinExistence type="predicted"/>
<accession>A0ABX8NMQ0</accession>
<feature type="domain" description="BsuBI/PstI restriction endonuclease HTH" evidence="2">
    <location>
        <begin position="9"/>
        <end position="169"/>
    </location>
</feature>
<gene>
    <name evidence="3" type="ORF">KSS90_03465</name>
</gene>
<organism evidence="3 4">
    <name type="scientific">Pseudomonas maumuensis</name>
    <dbReference type="NCBI Taxonomy" id="2842354"/>
    <lineage>
        <taxon>Bacteria</taxon>
        <taxon>Pseudomonadati</taxon>
        <taxon>Pseudomonadota</taxon>
        <taxon>Gammaproteobacteria</taxon>
        <taxon>Pseudomonadales</taxon>
        <taxon>Pseudomonadaceae</taxon>
        <taxon>Pseudomonas</taxon>
    </lineage>
</organism>
<feature type="domain" description="BsuBI/PstI restriction endonuclease" evidence="1">
    <location>
        <begin position="185"/>
        <end position="343"/>
    </location>
</feature>
<dbReference type="InterPro" id="IPR009528">
    <property type="entry name" value="Restrct_endonuc_II_BsuBI_C"/>
</dbReference>
<evidence type="ECO:0000259" key="1">
    <source>
        <dbReference type="Pfam" id="PF06616"/>
    </source>
</evidence>
<name>A0ABX8NMQ0_9PSED</name>
<protein>
    <submittedName>
        <fullName evidence="3">Restriction endonuclease</fullName>
    </submittedName>
</protein>
<evidence type="ECO:0000259" key="2">
    <source>
        <dbReference type="Pfam" id="PF17728"/>
    </source>
</evidence>
<dbReference type="InterPro" id="IPR041454">
    <property type="entry name" value="BsuBI/PstI_N"/>
</dbReference>
<keyword evidence="3" id="KW-0540">Nuclease</keyword>
<evidence type="ECO:0000313" key="3">
    <source>
        <dbReference type="EMBL" id="QXH57274.1"/>
    </source>
</evidence>
<dbReference type="Pfam" id="PF06616">
    <property type="entry name" value="BsuBI_PstI_RE"/>
    <property type="match status" value="1"/>
</dbReference>
<evidence type="ECO:0000313" key="4">
    <source>
        <dbReference type="Proteomes" id="UP000824010"/>
    </source>
</evidence>
<keyword evidence="3" id="KW-0378">Hydrolase</keyword>
<dbReference type="RefSeq" id="WP_217868201.1">
    <property type="nucleotide sequence ID" value="NZ_CP077077.1"/>
</dbReference>
<dbReference type="Pfam" id="PF17728">
    <property type="entry name" value="BsuBI_PstI_RE_N"/>
    <property type="match status" value="1"/>
</dbReference>
<keyword evidence="3" id="KW-0255">Endonuclease</keyword>